<proteinExistence type="predicted"/>
<organism evidence="1 2">
    <name type="scientific">Allgaiera indica</name>
    <dbReference type="NCBI Taxonomy" id="765699"/>
    <lineage>
        <taxon>Bacteria</taxon>
        <taxon>Pseudomonadati</taxon>
        <taxon>Pseudomonadota</taxon>
        <taxon>Alphaproteobacteria</taxon>
        <taxon>Rhodobacterales</taxon>
        <taxon>Paracoccaceae</taxon>
        <taxon>Allgaiera</taxon>
    </lineage>
</organism>
<sequence>MGSCQRSARLPDAARRYSLDCDPARLALSLKSFQDCPKSSGINPLVTIPARSCPNRERVFIWGEQTDMLRTISVGLYISVQGTFLRDCADGRIAVKVGDKVFVGYPIQAKAA</sequence>
<dbReference type="AlphaFoldDB" id="A0AAN4ZYM9"/>
<evidence type="ECO:0000313" key="1">
    <source>
        <dbReference type="EMBL" id="GHD98438.1"/>
    </source>
</evidence>
<dbReference type="Proteomes" id="UP000634647">
    <property type="component" value="Unassembled WGS sequence"/>
</dbReference>
<name>A0AAN4ZYM9_9RHOB</name>
<reference evidence="1" key="1">
    <citation type="journal article" date="2014" name="Int. J. Syst. Evol. Microbiol.">
        <title>Complete genome sequence of Corynebacterium casei LMG S-19264T (=DSM 44701T), isolated from a smear-ripened cheese.</title>
        <authorList>
            <consortium name="US DOE Joint Genome Institute (JGI-PGF)"/>
            <person name="Walter F."/>
            <person name="Albersmeier A."/>
            <person name="Kalinowski J."/>
            <person name="Ruckert C."/>
        </authorList>
    </citation>
    <scope>NUCLEOTIDE SEQUENCE</scope>
    <source>
        <strain evidence="1">CGMCC 1.10859</strain>
    </source>
</reference>
<reference evidence="1" key="2">
    <citation type="submission" date="2023-06" db="EMBL/GenBank/DDBJ databases">
        <authorList>
            <person name="Sun Q."/>
            <person name="Zhou Y."/>
        </authorList>
    </citation>
    <scope>NUCLEOTIDE SEQUENCE</scope>
    <source>
        <strain evidence="1">CGMCC 1.10859</strain>
    </source>
</reference>
<comment type="caution">
    <text evidence="1">The sequence shown here is derived from an EMBL/GenBank/DDBJ whole genome shotgun (WGS) entry which is preliminary data.</text>
</comment>
<gene>
    <name evidence="1" type="ORF">GCM10008024_01950</name>
</gene>
<protein>
    <submittedName>
        <fullName evidence="1">Uncharacterized protein</fullName>
    </submittedName>
</protein>
<dbReference type="EMBL" id="BNAB01000001">
    <property type="protein sequence ID" value="GHD98438.1"/>
    <property type="molecule type" value="Genomic_DNA"/>
</dbReference>
<accession>A0AAN4ZYM9</accession>
<evidence type="ECO:0000313" key="2">
    <source>
        <dbReference type="Proteomes" id="UP000634647"/>
    </source>
</evidence>